<evidence type="ECO:0000313" key="2">
    <source>
        <dbReference type="EMBL" id="SUQ27297.1"/>
    </source>
</evidence>
<dbReference type="Proteomes" id="UP000057088">
    <property type="component" value="Chromosome 1"/>
</dbReference>
<dbReference type="RefSeq" id="WP_061055562.1">
    <property type="nucleotide sequence ID" value="NZ_CABLBX010000021.1"/>
</dbReference>
<evidence type="ECO:0000313" key="3">
    <source>
        <dbReference type="Proteomes" id="UP000057088"/>
    </source>
</evidence>
<reference evidence="1" key="2">
    <citation type="submission" date="2018-01" db="EMBL/GenBank/DDBJ databases">
        <title>FDA dAtabase for Regulatory Grade micrObial Sequences (FDA-ARGOS): Supporting development and validation of Infectious Disease Dx tests.</title>
        <authorList>
            <person name="Hoffmann M."/>
            <person name="Allard M."/>
            <person name="Evans P."/>
            <person name="Brown E."/>
            <person name="Tallon L."/>
            <person name="Sadzewicz L."/>
            <person name="Sengamalay N."/>
            <person name="Ott S."/>
            <person name="Godinez A."/>
            <person name="Nagaraj S."/>
            <person name="Vyas G."/>
            <person name="Aluvathingal J."/>
            <person name="Nadendla S."/>
            <person name="Geyer C."/>
            <person name="Sichtig H."/>
        </authorList>
    </citation>
    <scope>NUCLEOTIDE SEQUENCE</scope>
    <source>
        <strain evidence="1">ATCC 33809</strain>
    </source>
</reference>
<gene>
    <name evidence="1" type="ORF">AL536_02925</name>
    <name evidence="2" type="ORF">NCTC11327_04170</name>
</gene>
<accession>A0AAX2LYR7</accession>
<dbReference type="Proteomes" id="UP000254626">
    <property type="component" value="Unassembled WGS sequence"/>
</dbReference>
<name>A0AAX2LYR7_VIBFL</name>
<dbReference type="AlphaFoldDB" id="A0AAX2LYR7"/>
<dbReference type="EMBL" id="UHIP01000002">
    <property type="protein sequence ID" value="SUQ27297.1"/>
    <property type="molecule type" value="Genomic_DNA"/>
</dbReference>
<dbReference type="KEGG" id="vfl:AL536_02925"/>
<reference evidence="3" key="1">
    <citation type="submission" date="2015-12" db="EMBL/GenBank/DDBJ databases">
        <title>FDA dAtabase for Regulatory Grade micrObial Sequences (FDA-ARGOS): Supporting development and validation of Infectious Disease Dx tests.</title>
        <authorList>
            <person name="Hoffmann M."/>
            <person name="Allard M."/>
            <person name="Evans P."/>
            <person name="Brown E."/>
            <person name="Tallon L.J."/>
            <person name="Sadzewicz L."/>
            <person name="Sengamalay N."/>
            <person name="Ott S."/>
            <person name="Godinez A."/>
            <person name="Nagaraj S."/>
            <person name="Vyas G."/>
            <person name="Aluvathingal J."/>
            <person name="Nadendla S."/>
            <person name="Geyer C."/>
            <person name="Sichtig H."/>
        </authorList>
    </citation>
    <scope>NUCLEOTIDE SEQUENCE [LARGE SCALE GENOMIC DNA]</scope>
    <source>
        <strain evidence="3">ATCC 33809</strain>
    </source>
</reference>
<proteinExistence type="predicted"/>
<reference evidence="2 4" key="3">
    <citation type="submission" date="2018-06" db="EMBL/GenBank/DDBJ databases">
        <authorList>
            <consortium name="Pathogen Informatics"/>
            <person name="Doyle S."/>
        </authorList>
    </citation>
    <scope>NUCLEOTIDE SEQUENCE [LARGE SCALE GENOMIC DNA]</scope>
    <source>
        <strain evidence="2 4">NCTC11327</strain>
    </source>
</reference>
<dbReference type="EMBL" id="CP014034">
    <property type="protein sequence ID" value="AMF92450.1"/>
    <property type="molecule type" value="Genomic_DNA"/>
</dbReference>
<sequence>MKKLVMIVILLLGLGGAGAGYYLFYYQPQQAAKNAANEHTDEAASEDVSEGATTKAVVKKPEVWDYYVDLPKLGIREAPSEEAFVERLMYRGDKVHLYEKKDGWGRITQYFVYQEGGPEVAEWVPLSGLVEQPPVITPDERKKTLLGYIEKSDDLLQFETVFVQKTDELLKEGTCSPDDFEELGGWVRSVKYQDRDVYFVYCGGMKQANKIYLNVQTGEIFYR</sequence>
<organism evidence="2 4">
    <name type="scientific">Vibrio fluvialis</name>
    <dbReference type="NCBI Taxonomy" id="676"/>
    <lineage>
        <taxon>Bacteria</taxon>
        <taxon>Pseudomonadati</taxon>
        <taxon>Pseudomonadota</taxon>
        <taxon>Gammaproteobacteria</taxon>
        <taxon>Vibrionales</taxon>
        <taxon>Vibrionaceae</taxon>
        <taxon>Vibrio</taxon>
    </lineage>
</organism>
<keyword evidence="3" id="KW-1185">Reference proteome</keyword>
<protein>
    <submittedName>
        <fullName evidence="2">SH3 domain-containing protein</fullName>
    </submittedName>
</protein>
<dbReference type="GeneID" id="29384048"/>
<evidence type="ECO:0000313" key="1">
    <source>
        <dbReference type="EMBL" id="AMF92450.1"/>
    </source>
</evidence>
<evidence type="ECO:0000313" key="4">
    <source>
        <dbReference type="Proteomes" id="UP000254626"/>
    </source>
</evidence>